<evidence type="ECO:0000313" key="1">
    <source>
        <dbReference type="EMBL" id="KAJ9662316.1"/>
    </source>
</evidence>
<keyword evidence="2" id="KW-1185">Reference proteome</keyword>
<protein>
    <submittedName>
        <fullName evidence="1">Uncharacterized protein</fullName>
    </submittedName>
</protein>
<gene>
    <name evidence="1" type="ORF">H2198_001450</name>
</gene>
<accession>A0ACC3AHV0</accession>
<reference evidence="1" key="1">
    <citation type="submission" date="2022-10" db="EMBL/GenBank/DDBJ databases">
        <title>Culturing micro-colonial fungi from biological soil crusts in the Mojave desert and describing Neophaeococcomyces mojavensis, and introducing the new genera and species Taxawa tesnikishii.</title>
        <authorList>
            <person name="Kurbessoian T."/>
            <person name="Stajich J.E."/>
        </authorList>
    </citation>
    <scope>NUCLEOTIDE SEQUENCE</scope>
    <source>
        <strain evidence="1">JES_112</strain>
    </source>
</reference>
<sequence>MPASPSSKTDMADKMYQQTEAKQKGLDNDWATKVTKLELLIDGCIQEQVAVITSHHQERLNELQKLIAKKLQIESNIVATTAKLQEVYAQTKQVLEVVLDGRIGDCESGLTQLGSLKESTSNGQWVSS</sequence>
<name>A0ACC3AHV0_9EURO</name>
<proteinExistence type="predicted"/>
<dbReference type="EMBL" id="JAPDRQ010000016">
    <property type="protein sequence ID" value="KAJ9662316.1"/>
    <property type="molecule type" value="Genomic_DNA"/>
</dbReference>
<organism evidence="1 2">
    <name type="scientific">Neophaeococcomyces mojaviensis</name>
    <dbReference type="NCBI Taxonomy" id="3383035"/>
    <lineage>
        <taxon>Eukaryota</taxon>
        <taxon>Fungi</taxon>
        <taxon>Dikarya</taxon>
        <taxon>Ascomycota</taxon>
        <taxon>Pezizomycotina</taxon>
        <taxon>Eurotiomycetes</taxon>
        <taxon>Chaetothyriomycetidae</taxon>
        <taxon>Chaetothyriales</taxon>
        <taxon>Chaetothyriales incertae sedis</taxon>
        <taxon>Neophaeococcomyces</taxon>
    </lineage>
</organism>
<dbReference type="Proteomes" id="UP001172386">
    <property type="component" value="Unassembled WGS sequence"/>
</dbReference>
<evidence type="ECO:0000313" key="2">
    <source>
        <dbReference type="Proteomes" id="UP001172386"/>
    </source>
</evidence>
<comment type="caution">
    <text evidence="1">The sequence shown here is derived from an EMBL/GenBank/DDBJ whole genome shotgun (WGS) entry which is preliminary data.</text>
</comment>